<dbReference type="SMART" id="SM00450">
    <property type="entry name" value="RHOD"/>
    <property type="match status" value="1"/>
</dbReference>
<protein>
    <submittedName>
        <fullName evidence="2">Rhodanese-like protein</fullName>
    </submittedName>
</protein>
<dbReference type="Gene3D" id="3.40.250.10">
    <property type="entry name" value="Rhodanese-like domain"/>
    <property type="match status" value="1"/>
</dbReference>
<organism evidence="2 3">
    <name type="scientific">Coccomyxa subellipsoidea (strain C-169)</name>
    <name type="common">Green microalga</name>
    <dbReference type="NCBI Taxonomy" id="574566"/>
    <lineage>
        <taxon>Eukaryota</taxon>
        <taxon>Viridiplantae</taxon>
        <taxon>Chlorophyta</taxon>
        <taxon>core chlorophytes</taxon>
        <taxon>Trebouxiophyceae</taxon>
        <taxon>Trebouxiophyceae incertae sedis</taxon>
        <taxon>Coccomyxaceae</taxon>
        <taxon>Coccomyxa</taxon>
        <taxon>Coccomyxa subellipsoidea</taxon>
    </lineage>
</organism>
<dbReference type="PANTHER" id="PTHR43629">
    <property type="entry name" value="PEPTIDYL-PROLYL CIS-TRANS ISOMERASE"/>
    <property type="match status" value="1"/>
</dbReference>
<dbReference type="PROSITE" id="PS50206">
    <property type="entry name" value="RHODANESE_3"/>
    <property type="match status" value="1"/>
</dbReference>
<evidence type="ECO:0000313" key="2">
    <source>
        <dbReference type="EMBL" id="EIE19024.1"/>
    </source>
</evidence>
<reference evidence="2 3" key="1">
    <citation type="journal article" date="2012" name="Genome Biol.">
        <title>The genome of the polar eukaryotic microalga coccomyxa subellipsoidea reveals traits of cold adaptation.</title>
        <authorList>
            <person name="Blanc G."/>
            <person name="Agarkova I."/>
            <person name="Grimwood J."/>
            <person name="Kuo A."/>
            <person name="Brueggeman A."/>
            <person name="Dunigan D."/>
            <person name="Gurnon J."/>
            <person name="Ladunga I."/>
            <person name="Lindquist E."/>
            <person name="Lucas S."/>
            <person name="Pangilinan J."/>
            <person name="Proschold T."/>
            <person name="Salamov A."/>
            <person name="Schmutz J."/>
            <person name="Weeks D."/>
            <person name="Yamada T."/>
            <person name="Claverie J.M."/>
            <person name="Grigoriev I."/>
            <person name="Van Etten J."/>
            <person name="Lomsadze A."/>
            <person name="Borodovsky M."/>
        </authorList>
    </citation>
    <scope>NUCLEOTIDE SEQUENCE [LARGE SCALE GENOMIC DNA]</scope>
    <source>
        <strain evidence="2 3">C-169</strain>
    </source>
</reference>
<dbReference type="InterPro" id="IPR036873">
    <property type="entry name" value="Rhodanese-like_dom_sf"/>
</dbReference>
<gene>
    <name evidence="2" type="ORF">COCSUDRAFT_34337</name>
</gene>
<dbReference type="InterPro" id="IPR001763">
    <property type="entry name" value="Rhodanese-like_dom"/>
</dbReference>
<dbReference type="GeneID" id="17037197"/>
<dbReference type="PANTHER" id="PTHR43629:SF2">
    <property type="entry name" value="RHODANESE-LIKE_PPIC DOMAIN-CONTAINING PROTEIN 12, CHLOROPLASTIC"/>
    <property type="match status" value="1"/>
</dbReference>
<dbReference type="STRING" id="574566.I0YKV5"/>
<dbReference type="KEGG" id="csl:COCSUDRAFT_34337"/>
<name>I0YKV5_COCSC</name>
<feature type="domain" description="Rhodanese" evidence="1">
    <location>
        <begin position="29"/>
        <end position="121"/>
    </location>
</feature>
<evidence type="ECO:0000313" key="3">
    <source>
        <dbReference type="Proteomes" id="UP000007264"/>
    </source>
</evidence>
<dbReference type="Pfam" id="PF00581">
    <property type="entry name" value="Rhodanese"/>
    <property type="match status" value="1"/>
</dbReference>
<dbReference type="eggNOG" id="KOG2017">
    <property type="taxonomic scope" value="Eukaryota"/>
</dbReference>
<dbReference type="Proteomes" id="UP000007264">
    <property type="component" value="Unassembled WGS sequence"/>
</dbReference>
<dbReference type="SUPFAM" id="SSF52821">
    <property type="entry name" value="Rhodanese/Cell cycle control phosphatase"/>
    <property type="match status" value="1"/>
</dbReference>
<dbReference type="OrthoDB" id="509028at2759"/>
<sequence>MGTEADEAPRVGDIDVRALHALLSGAGNAADEVQLVDVREEVEERIAALPGFQLMPLSRFQEWGPIVTEMLDPSKPTYVLCHHGVRSYRAATFLASQGFEDVRNITGGIDAYSREVDSSVPLY</sequence>
<keyword evidence="3" id="KW-1185">Reference proteome</keyword>
<dbReference type="EMBL" id="AGSI01000020">
    <property type="protein sequence ID" value="EIE19024.1"/>
    <property type="molecule type" value="Genomic_DNA"/>
</dbReference>
<evidence type="ECO:0000259" key="1">
    <source>
        <dbReference type="PROSITE" id="PS50206"/>
    </source>
</evidence>
<dbReference type="RefSeq" id="XP_005643568.1">
    <property type="nucleotide sequence ID" value="XM_005643511.1"/>
</dbReference>
<dbReference type="InterPro" id="IPR052204">
    <property type="entry name" value="PpiC/parvulin_rotamase"/>
</dbReference>
<accession>I0YKV5</accession>
<proteinExistence type="predicted"/>
<comment type="caution">
    <text evidence="2">The sequence shown here is derived from an EMBL/GenBank/DDBJ whole genome shotgun (WGS) entry which is preliminary data.</text>
</comment>
<dbReference type="AlphaFoldDB" id="I0YKV5"/>